<evidence type="ECO:0000256" key="1">
    <source>
        <dbReference type="ARBA" id="ARBA00010322"/>
    </source>
</evidence>
<dbReference type="GO" id="GO:0006515">
    <property type="term" value="P:protein quality control for misfolded or incompletely synthesized proteins"/>
    <property type="evidence" value="ECO:0007669"/>
    <property type="project" value="TreeGrafter"/>
</dbReference>
<feature type="region of interest" description="Disordered" evidence="4">
    <location>
        <begin position="47"/>
        <end position="94"/>
    </location>
</feature>
<dbReference type="STRING" id="1365824.V5EVX9"/>
<dbReference type="OMA" id="ARRFINM"/>
<proteinExistence type="inferred from homology"/>
<dbReference type="GO" id="GO:0005739">
    <property type="term" value="C:mitochondrion"/>
    <property type="evidence" value="ECO:0007669"/>
    <property type="project" value="TreeGrafter"/>
</dbReference>
<dbReference type="SUPFAM" id="SSF52540">
    <property type="entry name" value="P-loop containing nucleoside triphosphate hydrolases"/>
    <property type="match status" value="1"/>
</dbReference>
<dbReference type="GO" id="GO:0016887">
    <property type="term" value="F:ATP hydrolysis activity"/>
    <property type="evidence" value="ECO:0007669"/>
    <property type="project" value="InterPro"/>
</dbReference>
<dbReference type="RefSeq" id="XP_016294644.1">
    <property type="nucleotide sequence ID" value="XM_016435662.1"/>
</dbReference>
<evidence type="ECO:0000256" key="2">
    <source>
        <dbReference type="ARBA" id="ARBA00022741"/>
    </source>
</evidence>
<comment type="similarity">
    <text evidence="1">Belongs to the AFG1 ATPase family.</text>
</comment>
<evidence type="ECO:0000256" key="4">
    <source>
        <dbReference type="SAM" id="MobiDB-lite"/>
    </source>
</evidence>
<dbReference type="PANTHER" id="PTHR12169">
    <property type="entry name" value="ATPASE N2B"/>
    <property type="match status" value="1"/>
</dbReference>
<keyword evidence="3" id="KW-0067">ATP-binding</keyword>
<evidence type="ECO:0000256" key="3">
    <source>
        <dbReference type="ARBA" id="ARBA00022840"/>
    </source>
</evidence>
<dbReference type="PANTHER" id="PTHR12169:SF6">
    <property type="entry name" value="AFG1-LIKE ATPASE"/>
    <property type="match status" value="1"/>
</dbReference>
<dbReference type="NCBIfam" id="NF040713">
    <property type="entry name" value="ZapE"/>
    <property type="match status" value="1"/>
</dbReference>
<keyword evidence="6" id="KW-1185">Reference proteome</keyword>
<dbReference type="eggNOG" id="KOG2383">
    <property type="taxonomic scope" value="Eukaryota"/>
</dbReference>
<name>V5EVX9_KALBG</name>
<dbReference type="Gene3D" id="3.40.50.300">
    <property type="entry name" value="P-loop containing nucleotide triphosphate hydrolases"/>
    <property type="match status" value="1"/>
</dbReference>
<dbReference type="AlphaFoldDB" id="V5EVX9"/>
<evidence type="ECO:0008006" key="7">
    <source>
        <dbReference type="Google" id="ProtNLM"/>
    </source>
</evidence>
<evidence type="ECO:0000313" key="6">
    <source>
        <dbReference type="Proteomes" id="UP000019377"/>
    </source>
</evidence>
<dbReference type="GeneID" id="27418291"/>
<dbReference type="EMBL" id="KI545851">
    <property type="protein sequence ID" value="EST09655.1"/>
    <property type="molecule type" value="Genomic_DNA"/>
</dbReference>
<organism evidence="5 6">
    <name type="scientific">Kalmanozyma brasiliensis (strain GHG001)</name>
    <name type="common">Yeast</name>
    <name type="synonym">Pseudozyma brasiliensis</name>
    <dbReference type="NCBI Taxonomy" id="1365824"/>
    <lineage>
        <taxon>Eukaryota</taxon>
        <taxon>Fungi</taxon>
        <taxon>Dikarya</taxon>
        <taxon>Basidiomycota</taxon>
        <taxon>Ustilaginomycotina</taxon>
        <taxon>Ustilaginomycetes</taxon>
        <taxon>Ustilaginales</taxon>
        <taxon>Ustilaginaceae</taxon>
        <taxon>Kalmanozyma</taxon>
    </lineage>
</organism>
<dbReference type="Proteomes" id="UP000019377">
    <property type="component" value="Unassembled WGS sequence"/>
</dbReference>
<dbReference type="InterPro" id="IPR027417">
    <property type="entry name" value="P-loop_NTPase"/>
</dbReference>
<dbReference type="InterPro" id="IPR005654">
    <property type="entry name" value="ATPase_AFG1-like"/>
</dbReference>
<keyword evidence="2" id="KW-0547">Nucleotide-binding</keyword>
<sequence>MSAIRRPVGISLAPLAQPARLVGGRRLVHAARRPPLASLLSSSVAVSRSGPRGFTSSVASPRTRLPPRRHLSGSASSSSAAKASNTKAATPTERYDELVESGVLRDDTHQRSIIKVLQSLHDQLRSYKQADVPDPEAHLQASKGLLSWLPFGNKSNTPEIPPISEDIPKGLYLYGDVGTGKSMLMDLFYDTLPPNITAKRRIHFHQFMIEAHKRAHFYKSKTHKPSGIVMMMSSAASSAAASSSSSSSSAAGAGEESDAIEAVAREMARNHSVLCFDEFQVTDIADAMILRGLLERMLAYGVVMVMTSNRHPTELYKNGIQRQSFLPCIDLLQSQFGVTDLNSGTDYRKVPRALSKVYFSPLDDANTREFDKLFTAATSDPSDPVIEDRPLKIWGRTLKVPHSTQKVARFTFDELCGRPRSAADYIEICNNFGTIFVDDVPRMGLNQRDLARRFITFIDAAYESKTKLLASSEVPILQIFAGDAGKNKPTADQMRALMDDLGLTMDDIGGSPIFTGDEELFAFARVISRLTEMGSRQYAETASTAAEAPPEY</sequence>
<dbReference type="OrthoDB" id="548867at2759"/>
<evidence type="ECO:0000313" key="5">
    <source>
        <dbReference type="EMBL" id="EST09655.1"/>
    </source>
</evidence>
<accession>V5EVX9</accession>
<dbReference type="GO" id="GO:0005524">
    <property type="term" value="F:ATP binding"/>
    <property type="evidence" value="ECO:0007669"/>
    <property type="project" value="UniProtKB-KW"/>
</dbReference>
<dbReference type="Pfam" id="PF03969">
    <property type="entry name" value="AFG1_ATPase"/>
    <property type="match status" value="1"/>
</dbReference>
<dbReference type="HOGENOM" id="CLU_008681_1_1_1"/>
<protein>
    <recommendedName>
        <fullName evidence="7">AFG1-ATPase family protein</fullName>
    </recommendedName>
</protein>
<reference evidence="6" key="1">
    <citation type="journal article" date="2013" name="Genome Announc.">
        <title>Draft genome sequence of Pseudozyma brasiliensis sp. nov. strain GHG001, a high producer of endo-1,4-xylanase isolated from an insect pest of sugarcane.</title>
        <authorList>
            <person name="Oliveira J.V.D.C."/>
            <person name="dos Santos R.A.C."/>
            <person name="Borges T.A."/>
            <person name="Riano-Pachon D.M."/>
            <person name="Goldman G.H."/>
        </authorList>
    </citation>
    <scope>NUCLEOTIDE SEQUENCE [LARGE SCALE GENOMIC DNA]</scope>
    <source>
        <strain evidence="6">GHG001</strain>
    </source>
</reference>
<gene>
    <name evidence="5" type="ORF">PSEUBRA_SCAF1g00100</name>
</gene>
<feature type="compositionally biased region" description="Low complexity" evidence="4">
    <location>
        <begin position="74"/>
        <end position="90"/>
    </location>
</feature>